<keyword evidence="4" id="KW-1185">Reference proteome</keyword>
<dbReference type="Proteomes" id="UP000292702">
    <property type="component" value="Unassembled WGS sequence"/>
</dbReference>
<evidence type="ECO:0000256" key="2">
    <source>
        <dbReference type="SAM" id="SignalP"/>
    </source>
</evidence>
<gene>
    <name evidence="3" type="ORF">EIP91_003400</name>
</gene>
<proteinExistence type="predicted"/>
<keyword evidence="2" id="KW-0732">Signal</keyword>
<organism evidence="3 4">
    <name type="scientific">Steccherinum ochraceum</name>
    <dbReference type="NCBI Taxonomy" id="92696"/>
    <lineage>
        <taxon>Eukaryota</taxon>
        <taxon>Fungi</taxon>
        <taxon>Dikarya</taxon>
        <taxon>Basidiomycota</taxon>
        <taxon>Agaricomycotina</taxon>
        <taxon>Agaricomycetes</taxon>
        <taxon>Polyporales</taxon>
        <taxon>Steccherinaceae</taxon>
        <taxon>Steccherinum</taxon>
    </lineage>
</organism>
<feature type="chain" id="PRO_5020820241" evidence="2">
    <location>
        <begin position="21"/>
        <end position="122"/>
    </location>
</feature>
<reference evidence="3 4" key="1">
    <citation type="submission" date="2018-11" db="EMBL/GenBank/DDBJ databases">
        <title>Genome assembly of Steccherinum ochraceum LE-BIN_3174, the white-rot fungus of the Steccherinaceae family (The Residual Polyporoid clade, Polyporales, Basidiomycota).</title>
        <authorList>
            <person name="Fedorova T.V."/>
            <person name="Glazunova O.A."/>
            <person name="Landesman E.O."/>
            <person name="Moiseenko K.V."/>
            <person name="Psurtseva N.V."/>
            <person name="Savinova O.S."/>
            <person name="Shakhova N.V."/>
            <person name="Tyazhelova T.V."/>
            <person name="Vasina D.V."/>
        </authorList>
    </citation>
    <scope>NUCLEOTIDE SEQUENCE [LARGE SCALE GENOMIC DNA]</scope>
    <source>
        <strain evidence="3 4">LE-BIN_3174</strain>
    </source>
</reference>
<evidence type="ECO:0000313" key="3">
    <source>
        <dbReference type="EMBL" id="TCD64942.1"/>
    </source>
</evidence>
<evidence type="ECO:0000313" key="4">
    <source>
        <dbReference type="Proteomes" id="UP000292702"/>
    </source>
</evidence>
<feature type="region of interest" description="Disordered" evidence="1">
    <location>
        <begin position="56"/>
        <end position="122"/>
    </location>
</feature>
<dbReference type="EMBL" id="RWJN01000206">
    <property type="protein sequence ID" value="TCD64942.1"/>
    <property type="molecule type" value="Genomic_DNA"/>
</dbReference>
<protein>
    <submittedName>
        <fullName evidence="3">Uncharacterized protein</fullName>
    </submittedName>
</protein>
<feature type="compositionally biased region" description="Basic and acidic residues" evidence="1">
    <location>
        <begin position="82"/>
        <end position="97"/>
    </location>
</feature>
<name>A0A4R0RC22_9APHY</name>
<dbReference type="AlphaFoldDB" id="A0A4R0RC22"/>
<sequence>MHFFSACAALAAVAATVTLAAPLQATVPTVHARSNVSPLPNVDAVGAQNILEKRVRGAPGVAEPRVPEWNTIGAPNKKKIDRKNTESKNRGLAERRKADRKAKAAKMAGEEEGAPADNESTV</sequence>
<comment type="caution">
    <text evidence="3">The sequence shown here is derived from an EMBL/GenBank/DDBJ whole genome shotgun (WGS) entry which is preliminary data.</text>
</comment>
<feature type="signal peptide" evidence="2">
    <location>
        <begin position="1"/>
        <end position="20"/>
    </location>
</feature>
<accession>A0A4R0RC22</accession>
<evidence type="ECO:0000256" key="1">
    <source>
        <dbReference type="SAM" id="MobiDB-lite"/>
    </source>
</evidence>